<dbReference type="AlphaFoldDB" id="A0A2H0UDT8"/>
<keyword evidence="1" id="KW-1133">Transmembrane helix</keyword>
<keyword evidence="1" id="KW-0812">Transmembrane</keyword>
<proteinExistence type="predicted"/>
<reference evidence="3" key="1">
    <citation type="submission" date="2017-09" db="EMBL/GenBank/DDBJ databases">
        <title>Depth-based differentiation of microbial function through sediment-hosted aquifers and enrichment of novel symbionts in the deep terrestrial subsurface.</title>
        <authorList>
            <person name="Probst A.J."/>
            <person name="Ladd B."/>
            <person name="Jarett J.K."/>
            <person name="Geller-Mcgrath D.E."/>
            <person name="Sieber C.M.K."/>
            <person name="Emerson J.B."/>
            <person name="Anantharaman K."/>
            <person name="Thomas B.C."/>
            <person name="Malmstrom R."/>
            <person name="Stieglmeier M."/>
            <person name="Klingl A."/>
            <person name="Woyke T."/>
            <person name="Ryan C.M."/>
            <person name="Banfield J.F."/>
        </authorList>
    </citation>
    <scope>NUCLEOTIDE SEQUENCE [LARGE SCALE GENOMIC DNA]</scope>
</reference>
<feature type="transmembrane region" description="Helical" evidence="1">
    <location>
        <begin position="12"/>
        <end position="40"/>
    </location>
</feature>
<evidence type="ECO:0000256" key="1">
    <source>
        <dbReference type="SAM" id="Phobius"/>
    </source>
</evidence>
<keyword evidence="1" id="KW-0472">Membrane</keyword>
<dbReference type="Pfam" id="PF07963">
    <property type="entry name" value="N_methyl"/>
    <property type="match status" value="1"/>
</dbReference>
<gene>
    <name evidence="2" type="ORF">COU16_03225</name>
</gene>
<dbReference type="InterPro" id="IPR012902">
    <property type="entry name" value="N_methyl_site"/>
</dbReference>
<dbReference type="NCBIfam" id="TIGR02532">
    <property type="entry name" value="IV_pilin_GFxxxE"/>
    <property type="match status" value="1"/>
</dbReference>
<accession>A0A2H0UDT8</accession>
<dbReference type="EMBL" id="PFBI01000006">
    <property type="protein sequence ID" value="PIR84562.1"/>
    <property type="molecule type" value="Genomic_DNA"/>
</dbReference>
<name>A0A2H0UDT8_9BACT</name>
<organism evidence="2 3">
    <name type="scientific">Candidatus Kaiserbacteria bacterium CG10_big_fil_rev_8_21_14_0_10_47_16</name>
    <dbReference type="NCBI Taxonomy" id="1974608"/>
    <lineage>
        <taxon>Bacteria</taxon>
        <taxon>Candidatus Kaiseribacteriota</taxon>
    </lineage>
</organism>
<evidence type="ECO:0000313" key="3">
    <source>
        <dbReference type="Proteomes" id="UP000229344"/>
    </source>
</evidence>
<evidence type="ECO:0000313" key="2">
    <source>
        <dbReference type="EMBL" id="PIR84562.1"/>
    </source>
</evidence>
<evidence type="ECO:0008006" key="4">
    <source>
        <dbReference type="Google" id="ProtNLM"/>
    </source>
</evidence>
<comment type="caution">
    <text evidence="2">The sequence shown here is derived from an EMBL/GenBank/DDBJ whole genome shotgun (WGS) entry which is preliminary data.</text>
</comment>
<protein>
    <recommendedName>
        <fullName evidence="4">Prepilin-type N-terminal cleavage/methylation domain-containing protein</fullName>
    </recommendedName>
</protein>
<dbReference type="Proteomes" id="UP000229344">
    <property type="component" value="Unassembled WGS sequence"/>
</dbReference>
<sequence>MRILRYNRSTKGLTLVEMLVVLGIYSILLVAIGTGISAFYSFNAYTIAQAYQVYHARTGMQSVVRDIREMTYADDGTFPLEVMTASRVGFYSDIDRDASVEYVEYVLNGTVLNKYVYNATGTTAVVYNTSTPDETYILSEYVQNEGQGIPMFTYYDGTGSLATASSTVTDIRYVQAEIIVNIDPIRDPGEFKLVSSAALRNLLEN</sequence>